<name>A0A8K1T3L5_9CONI</name>
<sequence>MEFASLIGSRFDSDRYGPVPRSGLGRAYLIVTARTVIMKKAPSVVRLIIRKNARTKICSCHVNMYYHRGMFGTDSYSTVRGVEKLIPVDVYSPGCPPEPEAIIDAIMKLRERKESSNKERIQYFTINHRFHHVRFSIHTGNYDQKLLHQSFEPQFESTFEISSETFRSTSTLQFY</sequence>
<accession>A0A8K1T3L5</accession>
<dbReference type="PROSITE" id="PS01150">
    <property type="entry name" value="COMPLEX1_20K"/>
    <property type="match status" value="1"/>
</dbReference>
<dbReference type="AlphaFoldDB" id="A0A8K1T3L5"/>
<comment type="similarity">
    <text evidence="1">Belongs to the complex I 20 kDa subunit family.</text>
</comment>
<dbReference type="EMBL" id="OK539526">
    <property type="protein sequence ID" value="UFY98951.1"/>
    <property type="molecule type" value="Genomic_DNA"/>
</dbReference>
<dbReference type="InterPro" id="IPR006137">
    <property type="entry name" value="NADH_UbQ_OxRdtase-like_20kDa"/>
</dbReference>
<geneLocation type="chloroplast" evidence="4"/>
<dbReference type="GO" id="GO:0009060">
    <property type="term" value="P:aerobic respiration"/>
    <property type="evidence" value="ECO:0007669"/>
    <property type="project" value="TreeGrafter"/>
</dbReference>
<dbReference type="GO" id="GO:0051539">
    <property type="term" value="F:4 iron, 4 sulfur cluster binding"/>
    <property type="evidence" value="ECO:0007669"/>
    <property type="project" value="InterPro"/>
</dbReference>
<dbReference type="GO" id="GO:0008137">
    <property type="term" value="F:NADH dehydrogenase (ubiquinone) activity"/>
    <property type="evidence" value="ECO:0007669"/>
    <property type="project" value="InterPro"/>
</dbReference>
<proteinExistence type="inferred from homology"/>
<protein>
    <submittedName>
        <fullName evidence="4">NADH-plastoquinone oxidoreductase subunit K</fullName>
    </submittedName>
</protein>
<dbReference type="GO" id="GO:0048038">
    <property type="term" value="F:quinone binding"/>
    <property type="evidence" value="ECO:0007669"/>
    <property type="project" value="InterPro"/>
</dbReference>
<keyword evidence="2" id="KW-0479">Metal-binding</keyword>
<dbReference type="PANTHER" id="PTHR11995">
    <property type="entry name" value="NADH DEHYDROGENASE"/>
    <property type="match status" value="1"/>
</dbReference>
<dbReference type="Gene3D" id="3.40.50.12280">
    <property type="match status" value="1"/>
</dbReference>
<keyword evidence="4" id="KW-0150">Chloroplast</keyword>
<dbReference type="PANTHER" id="PTHR11995:SF14">
    <property type="entry name" value="NADH DEHYDROGENASE [UBIQUINONE] IRON-SULFUR PROTEIN 7, MITOCHONDRIAL"/>
    <property type="match status" value="1"/>
</dbReference>
<dbReference type="SUPFAM" id="SSF56770">
    <property type="entry name" value="HydA/Nqo6-like"/>
    <property type="match status" value="1"/>
</dbReference>
<gene>
    <name evidence="4" type="primary">ndhK</name>
</gene>
<organism evidence="4">
    <name type="scientific">Picea brachytyla var. complanata</name>
    <dbReference type="NCBI Taxonomy" id="1043705"/>
    <lineage>
        <taxon>Eukaryota</taxon>
        <taxon>Viridiplantae</taxon>
        <taxon>Streptophyta</taxon>
        <taxon>Embryophyta</taxon>
        <taxon>Tracheophyta</taxon>
        <taxon>Spermatophyta</taxon>
        <taxon>Pinopsida</taxon>
        <taxon>Pinidae</taxon>
        <taxon>Conifers I</taxon>
        <taxon>Pinales</taxon>
        <taxon>Pinaceae</taxon>
        <taxon>Picea</taxon>
    </lineage>
</organism>
<dbReference type="InterPro" id="IPR006138">
    <property type="entry name" value="NADH_UQ_OxRdtase_20Kd_su"/>
</dbReference>
<evidence type="ECO:0000313" key="4">
    <source>
        <dbReference type="EMBL" id="UFY98951.1"/>
    </source>
</evidence>
<feature type="domain" description="NADH:ubiquinone oxidoreductase-like 20kDa subunit" evidence="3">
    <location>
        <begin position="58"/>
        <end position="109"/>
    </location>
</feature>
<dbReference type="Pfam" id="PF01058">
    <property type="entry name" value="Oxidored_q6"/>
    <property type="match status" value="1"/>
</dbReference>
<dbReference type="GO" id="GO:0015990">
    <property type="term" value="P:electron transport coupled proton transport"/>
    <property type="evidence" value="ECO:0007669"/>
    <property type="project" value="TreeGrafter"/>
</dbReference>
<dbReference type="GO" id="GO:0045271">
    <property type="term" value="C:respiratory chain complex I"/>
    <property type="evidence" value="ECO:0007669"/>
    <property type="project" value="TreeGrafter"/>
</dbReference>
<evidence type="ECO:0000256" key="1">
    <source>
        <dbReference type="ARBA" id="ARBA00009173"/>
    </source>
</evidence>
<keyword evidence="2" id="KW-0411">Iron-sulfur</keyword>
<keyword evidence="4" id="KW-0934">Plastid</keyword>
<keyword evidence="2" id="KW-0408">Iron</keyword>
<evidence type="ECO:0000256" key="2">
    <source>
        <dbReference type="ARBA" id="ARBA00023014"/>
    </source>
</evidence>
<evidence type="ECO:0000259" key="3">
    <source>
        <dbReference type="Pfam" id="PF01058"/>
    </source>
</evidence>
<reference evidence="4" key="1">
    <citation type="submission" date="2021-10" db="EMBL/GenBank/DDBJ databases">
        <title>The complete chloroplast genome of Picea brachytyla var. complanata.</title>
        <authorList>
            <person name="Wang Y."/>
        </authorList>
    </citation>
    <scope>NUCLEOTIDE SEQUENCE</scope>
</reference>